<sequence>MCASEDLCGLAMVSPIGIIRLGLNIIVPSGQHSSWQTQPTSKCTAQPSEVEPKDSDWVRLETTSDGFTYLVKRKVALASGTMRNMLDPTSGHTEAKTRICSMKVRGIITEKLVECMCFKSHYESAASKEDIPANEFMECVPPEGREGYVAEWVSRVRIQPWLIQPRSPTENLWNRFCVMLDLDHLKTQAERRFHRRMRKDIDRVRSALGSMKRVEEYEITSERGTRNDALSALQCFPPTCALLSLLVRANLLRLENLEVTFHTGGLQERDIHNALDGFIVFVHNSKDTLRSFSILSTCSSENLDLSRLFRLLKRFPQLRSASLSILFDRGHLFNPASFSSFLELRRETLQRVSLKTSSCTPVHTGKNDPACINWIQRIMLSVHVPFPQLCSLKLALRPFRAP</sequence>
<evidence type="ECO:0000256" key="1">
    <source>
        <dbReference type="SAM" id="MobiDB-lite"/>
    </source>
</evidence>
<reference evidence="2 3" key="1">
    <citation type="journal article" date="2008" name="Nature">
        <title>The genome of Laccaria bicolor provides insights into mycorrhizal symbiosis.</title>
        <authorList>
            <person name="Martin F."/>
            <person name="Aerts A."/>
            <person name="Ahren D."/>
            <person name="Brun A."/>
            <person name="Danchin E.G.J."/>
            <person name="Duchaussoy F."/>
            <person name="Gibon J."/>
            <person name="Kohler A."/>
            <person name="Lindquist E."/>
            <person name="Pereda V."/>
            <person name="Salamov A."/>
            <person name="Shapiro H.J."/>
            <person name="Wuyts J."/>
            <person name="Blaudez D."/>
            <person name="Buee M."/>
            <person name="Brokstein P."/>
            <person name="Canbaeck B."/>
            <person name="Cohen D."/>
            <person name="Courty P.E."/>
            <person name="Coutinho P.M."/>
            <person name="Delaruelle C."/>
            <person name="Detter J.C."/>
            <person name="Deveau A."/>
            <person name="DiFazio S."/>
            <person name="Duplessis S."/>
            <person name="Fraissinet-Tachet L."/>
            <person name="Lucic E."/>
            <person name="Frey-Klett P."/>
            <person name="Fourrey C."/>
            <person name="Feussner I."/>
            <person name="Gay G."/>
            <person name="Grimwood J."/>
            <person name="Hoegger P.J."/>
            <person name="Jain P."/>
            <person name="Kilaru S."/>
            <person name="Labbe J."/>
            <person name="Lin Y.C."/>
            <person name="Legue V."/>
            <person name="Le Tacon F."/>
            <person name="Marmeisse R."/>
            <person name="Melayah D."/>
            <person name="Montanini B."/>
            <person name="Muratet M."/>
            <person name="Nehls U."/>
            <person name="Niculita-Hirzel H."/>
            <person name="Oudot-Le Secq M.P."/>
            <person name="Peter M."/>
            <person name="Quesneville H."/>
            <person name="Rajashekar B."/>
            <person name="Reich M."/>
            <person name="Rouhier N."/>
            <person name="Schmutz J."/>
            <person name="Yin T."/>
            <person name="Chalot M."/>
            <person name="Henrissat B."/>
            <person name="Kuees U."/>
            <person name="Lucas S."/>
            <person name="Van de Peer Y."/>
            <person name="Podila G.K."/>
            <person name="Polle A."/>
            <person name="Pukkila P.J."/>
            <person name="Richardson P.M."/>
            <person name="Rouze P."/>
            <person name="Sanders I.R."/>
            <person name="Stajich J.E."/>
            <person name="Tunlid A."/>
            <person name="Tuskan G."/>
            <person name="Grigoriev I.V."/>
        </authorList>
    </citation>
    <scope>NUCLEOTIDE SEQUENCE [LARGE SCALE GENOMIC DNA]</scope>
    <source>
        <strain evidence="3">S238N-H82 / ATCC MYA-4686</strain>
    </source>
</reference>
<gene>
    <name evidence="2" type="ORF">LACBIDRAFT_300388</name>
</gene>
<evidence type="ECO:0000313" key="2">
    <source>
        <dbReference type="EMBL" id="EDR06180.1"/>
    </source>
</evidence>
<dbReference type="OrthoDB" id="2997904at2759"/>
<dbReference type="InterPro" id="IPR011333">
    <property type="entry name" value="SKP1/BTB/POZ_sf"/>
</dbReference>
<dbReference type="HOGENOM" id="CLU_685240_0_0_1"/>
<feature type="compositionally biased region" description="Polar residues" evidence="1">
    <location>
        <begin position="32"/>
        <end position="47"/>
    </location>
</feature>
<dbReference type="AlphaFoldDB" id="B0DGM9"/>
<feature type="region of interest" description="Disordered" evidence="1">
    <location>
        <begin position="32"/>
        <end position="53"/>
    </location>
</feature>
<protein>
    <submittedName>
        <fullName evidence="2">Predicted protein</fullName>
    </submittedName>
</protein>
<dbReference type="InterPro" id="IPR039948">
    <property type="entry name" value="ELC1"/>
</dbReference>
<dbReference type="KEGG" id="lbc:LACBIDRAFT_300388"/>
<dbReference type="Proteomes" id="UP000001194">
    <property type="component" value="Unassembled WGS sequence"/>
</dbReference>
<evidence type="ECO:0000313" key="3">
    <source>
        <dbReference type="Proteomes" id="UP000001194"/>
    </source>
</evidence>
<dbReference type="PANTHER" id="PTHR20648">
    <property type="entry name" value="ELONGIN-C"/>
    <property type="match status" value="1"/>
</dbReference>
<name>B0DGM9_LACBS</name>
<accession>B0DGM9</accession>
<keyword evidence="3" id="KW-1185">Reference proteome</keyword>
<dbReference type="EMBL" id="DS547109">
    <property type="protein sequence ID" value="EDR06180.1"/>
    <property type="molecule type" value="Genomic_DNA"/>
</dbReference>
<dbReference type="Gene3D" id="3.30.710.10">
    <property type="entry name" value="Potassium Channel Kv1.1, Chain A"/>
    <property type="match status" value="1"/>
</dbReference>
<dbReference type="InParanoid" id="B0DGM9"/>
<dbReference type="RefSeq" id="XP_001883041.1">
    <property type="nucleotide sequence ID" value="XM_001883006.1"/>
</dbReference>
<organism evidence="3">
    <name type="scientific">Laccaria bicolor (strain S238N-H82 / ATCC MYA-4686)</name>
    <name type="common">Bicoloured deceiver</name>
    <name type="synonym">Laccaria laccata var. bicolor</name>
    <dbReference type="NCBI Taxonomy" id="486041"/>
    <lineage>
        <taxon>Eukaryota</taxon>
        <taxon>Fungi</taxon>
        <taxon>Dikarya</taxon>
        <taxon>Basidiomycota</taxon>
        <taxon>Agaricomycotina</taxon>
        <taxon>Agaricomycetes</taxon>
        <taxon>Agaricomycetidae</taxon>
        <taxon>Agaricales</taxon>
        <taxon>Agaricineae</taxon>
        <taxon>Hydnangiaceae</taxon>
        <taxon>Laccaria</taxon>
    </lineage>
</organism>
<dbReference type="STRING" id="486041.B0DGM9"/>
<proteinExistence type="predicted"/>
<dbReference type="SUPFAM" id="SSF54695">
    <property type="entry name" value="POZ domain"/>
    <property type="match status" value="1"/>
</dbReference>
<dbReference type="GeneID" id="6078678"/>